<protein>
    <recommendedName>
        <fullName evidence="3">Adenylyl cyclase</fullName>
    </recommendedName>
</protein>
<dbReference type="EMBL" id="LT629710">
    <property type="protein sequence ID" value="SDP27118.1"/>
    <property type="molecule type" value="Genomic_DNA"/>
</dbReference>
<organism evidence="1 2">
    <name type="scientific">Nakamurella panacisegetis</name>
    <dbReference type="NCBI Taxonomy" id="1090615"/>
    <lineage>
        <taxon>Bacteria</taxon>
        <taxon>Bacillati</taxon>
        <taxon>Actinomycetota</taxon>
        <taxon>Actinomycetes</taxon>
        <taxon>Nakamurellales</taxon>
        <taxon>Nakamurellaceae</taxon>
        <taxon>Nakamurella</taxon>
    </lineage>
</organism>
<dbReference type="STRING" id="1090615.SAMN04515671_3494"/>
<dbReference type="Gene3D" id="2.160.20.10">
    <property type="entry name" value="Single-stranded right-handed beta-helix, Pectin lyase-like"/>
    <property type="match status" value="1"/>
</dbReference>
<dbReference type="AlphaFoldDB" id="A0A1H0RDX7"/>
<dbReference type="CDD" id="cd23669">
    <property type="entry name" value="GH55_SacteLam55A-like"/>
    <property type="match status" value="1"/>
</dbReference>
<gene>
    <name evidence="1" type="ORF">SAMN04515671_3494</name>
</gene>
<evidence type="ECO:0000313" key="2">
    <source>
        <dbReference type="Proteomes" id="UP000198741"/>
    </source>
</evidence>
<accession>A0A1H0RDX7</accession>
<keyword evidence="2" id="KW-1185">Reference proteome</keyword>
<name>A0A1H0RDX7_9ACTN</name>
<dbReference type="InterPro" id="IPR012334">
    <property type="entry name" value="Pectin_lyas_fold"/>
</dbReference>
<proteinExistence type="predicted"/>
<reference evidence="1 2" key="1">
    <citation type="submission" date="2016-10" db="EMBL/GenBank/DDBJ databases">
        <authorList>
            <person name="de Groot N.N."/>
        </authorList>
    </citation>
    <scope>NUCLEOTIDE SEQUENCE [LARGE SCALE GENOMIC DNA]</scope>
    <source>
        <strain evidence="2">P4-7,KCTC 19426,CECT 7604</strain>
    </source>
</reference>
<evidence type="ECO:0008006" key="3">
    <source>
        <dbReference type="Google" id="ProtNLM"/>
    </source>
</evidence>
<sequence>MTGRGLKRHYCPGWSGLSVAEVNDSGTVYGSARRGGIGCTPSCFAWQLGRGGDAGTGCPTGSSTGAAAASVVQFRGSVLSRLEMSVIFARSGRDSATYRFRTRPSSLGRGAICLVSVALATAGVTGVASATPSPAGSTASASSMTLGPNVIVFDPSMSTAQIQATVDAVADQQMLNQFGTQRYALLFKPGTYGSVAQPLNFQVGFYTEVAGLGLNPDDVTINGSIDVYNQGDGSGALDNFWRSLANLHLAVTGPGGNHSTNGCYANTEFWAVSQASPVRRVDITGHTTFMDYCTGPNYASGGFVADSSFGSDTPVNGSQQQFYVRNSAMGGWSNGVWNQVFSGDLGAPAQSFGTKKADGSNADPYTTLATTPVSKEKPYLYLDADGHYRVFVPSAQTNSRGTTWQSGQTPGRSLPLSSFFVAQPGDSTSKINSALARGKNLLLTPGVYHTDRAIDVKRADTVVLGLGLATIEPDAGNIGMTTADVPGIDVAGLIFDAGVKKSSALLQVGDQRHHRDGHGSLHTSRSANPTALQDVFFRVGGAHVGRVETGLVVNADHTILDDIWSWRADHAQNASDVGWTVNTADNGVVINGDDVTATGLFAEHYQKYNVLWNGQRGETIFFQNELPYDAPNQALWSHQGEPGYPAYKVADSVRSHVAYGLGSYIYTNVNPSLHSANGFEVPDTPGVVMHDILTISLNQAGTIDHVINGVGAAVTPTYQGPSNITFYSNGTSN</sequence>
<dbReference type="InterPro" id="IPR059186">
    <property type="entry name" value="SACTE_4363"/>
</dbReference>
<dbReference type="Proteomes" id="UP000198741">
    <property type="component" value="Chromosome I"/>
</dbReference>
<evidence type="ECO:0000313" key="1">
    <source>
        <dbReference type="EMBL" id="SDP27118.1"/>
    </source>
</evidence>